<proteinExistence type="predicted"/>
<protein>
    <submittedName>
        <fullName evidence="1">Uncharacterized protein</fullName>
    </submittedName>
</protein>
<reference evidence="1 2" key="1">
    <citation type="journal article" date="2015" name="Stand. Genomic Sci.">
        <title>Complete genome sequence and description of Salinispira pacifica gen. nov., sp. nov., a novel spirochaete isolated form a hypersaline microbial mat.</title>
        <authorList>
            <person name="Ben Hania W."/>
            <person name="Joseph M."/>
            <person name="Schumann P."/>
            <person name="Bunk B."/>
            <person name="Fiebig A."/>
            <person name="Sproer C."/>
            <person name="Klenk H.P."/>
            <person name="Fardeau M.L."/>
            <person name="Spring S."/>
        </authorList>
    </citation>
    <scope>NUCLEOTIDE SEQUENCE [LARGE SCALE GENOMIC DNA]</scope>
    <source>
        <strain evidence="1 2">L21-RPul-D2</strain>
    </source>
</reference>
<keyword evidence="2" id="KW-1185">Reference proteome</keyword>
<dbReference type="PROSITE" id="PS51257">
    <property type="entry name" value="PROKAR_LIPOPROTEIN"/>
    <property type="match status" value="1"/>
</dbReference>
<dbReference type="KEGG" id="slr:L21SP2_1254"/>
<dbReference type="AlphaFoldDB" id="V5WGA9"/>
<dbReference type="STRING" id="1307761.L21SP2_1254"/>
<dbReference type="RefSeq" id="WP_024267579.1">
    <property type="nucleotide sequence ID" value="NC_023035.1"/>
</dbReference>
<accession>V5WGA9</accession>
<sequence length="333" mass="36889">MLRQGRNSSPGTSHAVLIILALIHLLFASCSPESEILLILDPPLERQMTYELQQQQDQGISPFEGTRADPASLQKALAAFYRQNGYVLEVITISPEDAEEGSLELGFSQLESLASRPLDEYEALIVAPWQRRLGEEISRMDVHPRRIYLLGQISPEYSRMTGFYVVPDFGDPGLLNHIRQRRGESVLFYNPGYIESSMEAVERFSSGTAEAEGSSPDAPALLQALRAEVSPSDIFSTAELTATDLENRLKDAAGEEDQPETLYLLLSPGELDSVKIPMKSFGEVIAPLYQPDITIRGGFPFSFLQMASRIPSHLEAGDGVNIFISVPFFTYNK</sequence>
<dbReference type="Proteomes" id="UP000018680">
    <property type="component" value="Chromosome"/>
</dbReference>
<evidence type="ECO:0000313" key="2">
    <source>
        <dbReference type="Proteomes" id="UP000018680"/>
    </source>
</evidence>
<dbReference type="HOGENOM" id="CLU_833911_0_0_12"/>
<gene>
    <name evidence="1" type="ORF">L21SP2_1254</name>
</gene>
<evidence type="ECO:0000313" key="1">
    <source>
        <dbReference type="EMBL" id="AHC14655.1"/>
    </source>
</evidence>
<name>V5WGA9_9SPIO</name>
<dbReference type="EMBL" id="CP006939">
    <property type="protein sequence ID" value="AHC14655.1"/>
    <property type="molecule type" value="Genomic_DNA"/>
</dbReference>
<organism evidence="1 2">
    <name type="scientific">Salinispira pacifica</name>
    <dbReference type="NCBI Taxonomy" id="1307761"/>
    <lineage>
        <taxon>Bacteria</taxon>
        <taxon>Pseudomonadati</taxon>
        <taxon>Spirochaetota</taxon>
        <taxon>Spirochaetia</taxon>
        <taxon>Spirochaetales</taxon>
        <taxon>Spirochaetaceae</taxon>
        <taxon>Salinispira</taxon>
    </lineage>
</organism>